<accession>A0A0J1JT06</accession>
<dbReference type="AlphaFoldDB" id="A0A0J1JT06"/>
<evidence type="ECO:0000256" key="7">
    <source>
        <dbReference type="ARBA" id="ARBA00023268"/>
    </source>
</evidence>
<keyword evidence="3" id="KW-0560">Oxidoreductase</keyword>
<evidence type="ECO:0000256" key="1">
    <source>
        <dbReference type="ARBA" id="ARBA00005010"/>
    </source>
</evidence>
<evidence type="ECO:0000256" key="3">
    <source>
        <dbReference type="ARBA" id="ARBA00023002"/>
    </source>
</evidence>
<dbReference type="UniPathway" id="UPA00262">
    <property type="reaction ID" value="UER00222"/>
</dbReference>
<dbReference type="PANTHER" id="PTHR35330:SF1">
    <property type="entry name" value="SIROHEME BIOSYNTHESIS PROTEIN MET8"/>
    <property type="match status" value="1"/>
</dbReference>
<dbReference type="GO" id="GO:0008168">
    <property type="term" value="F:methyltransferase activity"/>
    <property type="evidence" value="ECO:0007669"/>
    <property type="project" value="InterPro"/>
</dbReference>
<dbReference type="OrthoDB" id="9815856at2"/>
<dbReference type="RefSeq" id="WP_047879159.1">
    <property type="nucleotide sequence ID" value="NZ_LDOT01000014.1"/>
</dbReference>
<feature type="domain" description="Siroheme synthase central" evidence="10">
    <location>
        <begin position="119"/>
        <end position="144"/>
    </location>
</feature>
<dbReference type="InterPro" id="IPR028161">
    <property type="entry name" value="Met8-like"/>
</dbReference>
<dbReference type="FunFam" id="3.30.160.110:FF:000001">
    <property type="entry name" value="Siroheme synthase"/>
    <property type="match status" value="1"/>
</dbReference>
<protein>
    <recommendedName>
        <fullName evidence="2">precorrin-2 dehydrogenase</fullName>
        <ecNumber evidence="2">1.3.1.76</ecNumber>
    </recommendedName>
</protein>
<keyword evidence="5" id="KW-0456">Lyase</keyword>
<comment type="pathway">
    <text evidence="1">Porphyrin-containing compound metabolism; siroheme biosynthesis; sirohydrochlorin from precorrin-2: step 1/1.</text>
</comment>
<dbReference type="NCBIfam" id="TIGR01470">
    <property type="entry name" value="cysG_Nterm"/>
    <property type="match status" value="1"/>
</dbReference>
<sequence>MDYFPVFLAIKDKKTSVIGGGEVACRKVDLLRKAGAKISIISPSLHPYLATLAKTGAIDWINSIYTPDLLEGSWLVWATTDNSTLNQQICDDAARRGIWVNVVDDKDKCQFITPSIVDRSPIQVAISSGGASPVLVRYLREKFETTLPQNLGMIANYAGQQRDRIKFTYNSVDERRRFWEHFLRHPQVEAAKDEATLETLFKLLLDSDSISNGAALYLIETNHDPERLSLKALRLMQQSEMVLFPGDADDIFVDLCRRDAERMPYTLDNVAELVETTLNEKCRICILIDKAETASVISAIEETVTLETHVEHVSCQ</sequence>
<evidence type="ECO:0000259" key="9">
    <source>
        <dbReference type="Pfam" id="PF10414"/>
    </source>
</evidence>
<comment type="catalytic activity">
    <reaction evidence="8">
        <text>precorrin-2 + NAD(+) = sirohydrochlorin + NADH + 2 H(+)</text>
        <dbReference type="Rhea" id="RHEA:15613"/>
        <dbReference type="ChEBI" id="CHEBI:15378"/>
        <dbReference type="ChEBI" id="CHEBI:57540"/>
        <dbReference type="ChEBI" id="CHEBI:57945"/>
        <dbReference type="ChEBI" id="CHEBI:58351"/>
        <dbReference type="ChEBI" id="CHEBI:58827"/>
        <dbReference type="EC" id="1.3.1.76"/>
    </reaction>
</comment>
<name>A0A0J1JT06_9GAMM</name>
<dbReference type="InterPro" id="IPR019478">
    <property type="entry name" value="Sirohaem_synthase_dimer_dom"/>
</dbReference>
<proteinExistence type="predicted"/>
<dbReference type="SUPFAM" id="SSF51735">
    <property type="entry name" value="NAD(P)-binding Rossmann-fold domains"/>
    <property type="match status" value="1"/>
</dbReference>
<dbReference type="STRING" id="1195763.ABT56_11820"/>
<evidence type="ECO:0000256" key="8">
    <source>
        <dbReference type="ARBA" id="ARBA00047561"/>
    </source>
</evidence>
<dbReference type="Gene3D" id="3.40.50.720">
    <property type="entry name" value="NAD(P)-binding Rossmann-like Domain"/>
    <property type="match status" value="1"/>
</dbReference>
<evidence type="ECO:0000256" key="2">
    <source>
        <dbReference type="ARBA" id="ARBA00012400"/>
    </source>
</evidence>
<dbReference type="InterPro" id="IPR036291">
    <property type="entry name" value="NAD(P)-bd_dom_sf"/>
</dbReference>
<dbReference type="Gene3D" id="1.10.8.210">
    <property type="entry name" value="Sirohaem synthase, dimerisation domain"/>
    <property type="match status" value="1"/>
</dbReference>
<dbReference type="SUPFAM" id="SSF75615">
    <property type="entry name" value="Siroheme synthase middle domains-like"/>
    <property type="match status" value="1"/>
</dbReference>
<evidence type="ECO:0000313" key="12">
    <source>
        <dbReference type="Proteomes" id="UP000036097"/>
    </source>
</evidence>
<gene>
    <name evidence="11" type="ORF">ABT56_11820</name>
</gene>
<dbReference type="EMBL" id="LDOT01000014">
    <property type="protein sequence ID" value="KLV05397.1"/>
    <property type="molecule type" value="Genomic_DNA"/>
</dbReference>
<organism evidence="11 12">
    <name type="scientific">Photobacterium aquae</name>
    <dbReference type="NCBI Taxonomy" id="1195763"/>
    <lineage>
        <taxon>Bacteria</taxon>
        <taxon>Pseudomonadati</taxon>
        <taxon>Pseudomonadota</taxon>
        <taxon>Gammaproteobacteria</taxon>
        <taxon>Vibrionales</taxon>
        <taxon>Vibrionaceae</taxon>
        <taxon>Photobacterium</taxon>
    </lineage>
</organism>
<keyword evidence="7" id="KW-0511">Multifunctional enzyme</keyword>
<dbReference type="GO" id="GO:0019354">
    <property type="term" value="P:siroheme biosynthetic process"/>
    <property type="evidence" value="ECO:0007669"/>
    <property type="project" value="UniProtKB-UniPathway"/>
</dbReference>
<dbReference type="GO" id="GO:0043115">
    <property type="term" value="F:precorrin-2 dehydrogenase activity"/>
    <property type="evidence" value="ECO:0007669"/>
    <property type="project" value="UniProtKB-EC"/>
</dbReference>
<dbReference type="GO" id="GO:0004325">
    <property type="term" value="F:ferrochelatase activity"/>
    <property type="evidence" value="ECO:0007669"/>
    <property type="project" value="InterPro"/>
</dbReference>
<reference evidence="11 12" key="1">
    <citation type="submission" date="2015-05" db="EMBL/GenBank/DDBJ databases">
        <title>Photobacterium galathea sp. nov.</title>
        <authorList>
            <person name="Machado H."/>
            <person name="Gram L."/>
        </authorList>
    </citation>
    <scope>NUCLEOTIDE SEQUENCE [LARGE SCALE GENOMIC DNA]</scope>
    <source>
        <strain evidence="11 12">CGMCC 1.12159</strain>
    </source>
</reference>
<evidence type="ECO:0000259" key="10">
    <source>
        <dbReference type="Pfam" id="PF14824"/>
    </source>
</evidence>
<feature type="domain" description="Sirohaem synthase dimerisation" evidence="9">
    <location>
        <begin position="150"/>
        <end position="204"/>
    </location>
</feature>
<evidence type="ECO:0000256" key="5">
    <source>
        <dbReference type="ARBA" id="ARBA00023239"/>
    </source>
</evidence>
<dbReference type="Gene3D" id="3.30.160.110">
    <property type="entry name" value="Siroheme synthase, domain 2"/>
    <property type="match status" value="1"/>
</dbReference>
<dbReference type="PANTHER" id="PTHR35330">
    <property type="entry name" value="SIROHEME BIOSYNTHESIS PROTEIN MET8"/>
    <property type="match status" value="1"/>
</dbReference>
<dbReference type="InterPro" id="IPR028281">
    <property type="entry name" value="Sirohaem_synthase_central"/>
</dbReference>
<evidence type="ECO:0000256" key="6">
    <source>
        <dbReference type="ARBA" id="ARBA00023244"/>
    </source>
</evidence>
<comment type="caution">
    <text evidence="11">The sequence shown here is derived from an EMBL/GenBank/DDBJ whole genome shotgun (WGS) entry which is preliminary data.</text>
</comment>
<evidence type="ECO:0000313" key="11">
    <source>
        <dbReference type="EMBL" id="KLV05397.1"/>
    </source>
</evidence>
<dbReference type="Pfam" id="PF14824">
    <property type="entry name" value="Sirohm_synth_M"/>
    <property type="match status" value="1"/>
</dbReference>
<dbReference type="PATRIC" id="fig|1195763.3.peg.2493"/>
<dbReference type="Pfam" id="PF10414">
    <property type="entry name" value="CysG_dimeriser"/>
    <property type="match status" value="1"/>
</dbReference>
<dbReference type="SUPFAM" id="SSF53790">
    <property type="entry name" value="Tetrapyrrole methylase"/>
    <property type="match status" value="1"/>
</dbReference>
<keyword evidence="12" id="KW-1185">Reference proteome</keyword>
<dbReference type="InterPro" id="IPR037115">
    <property type="entry name" value="Sirohaem_synt_dimer_dom_sf"/>
</dbReference>
<dbReference type="InterPro" id="IPR035996">
    <property type="entry name" value="4pyrrol_Methylase_sf"/>
</dbReference>
<dbReference type="Proteomes" id="UP000036097">
    <property type="component" value="Unassembled WGS sequence"/>
</dbReference>
<keyword evidence="4" id="KW-0520">NAD</keyword>
<dbReference type="Pfam" id="PF13241">
    <property type="entry name" value="NAD_binding_7"/>
    <property type="match status" value="1"/>
</dbReference>
<evidence type="ECO:0000256" key="4">
    <source>
        <dbReference type="ARBA" id="ARBA00023027"/>
    </source>
</evidence>
<dbReference type="InterPro" id="IPR006367">
    <property type="entry name" value="Sirohaem_synthase_N"/>
</dbReference>
<keyword evidence="6" id="KW-0627">Porphyrin biosynthesis</keyword>
<dbReference type="EC" id="1.3.1.76" evidence="2"/>